<gene>
    <name evidence="2" type="ORF">F5147DRAFT_583189</name>
</gene>
<dbReference type="Gene3D" id="1.10.150.130">
    <property type="match status" value="1"/>
</dbReference>
<dbReference type="AlphaFoldDB" id="A0A9P7EZV2"/>
<proteinExistence type="predicted"/>
<dbReference type="OrthoDB" id="2682516at2759"/>
<dbReference type="InterPro" id="IPR010998">
    <property type="entry name" value="Integrase_recombinase_N"/>
</dbReference>
<dbReference type="RefSeq" id="XP_041288826.1">
    <property type="nucleotide sequence ID" value="XM_041431701.1"/>
</dbReference>
<protein>
    <submittedName>
        <fullName evidence="2">Uncharacterized protein</fullName>
    </submittedName>
</protein>
<name>A0A9P7EZV2_9AGAM</name>
<accession>A0A9P7EZV2</accession>
<dbReference type="EMBL" id="JABBWM010000062">
    <property type="protein sequence ID" value="KAG2098272.1"/>
    <property type="molecule type" value="Genomic_DNA"/>
</dbReference>
<keyword evidence="1" id="KW-0238">DNA-binding</keyword>
<dbReference type="GO" id="GO:0003677">
    <property type="term" value="F:DNA binding"/>
    <property type="evidence" value="ECO:0007669"/>
    <property type="project" value="UniProtKB-KW"/>
</dbReference>
<keyword evidence="3" id="KW-1185">Reference proteome</keyword>
<organism evidence="2 3">
    <name type="scientific">Suillus discolor</name>
    <dbReference type="NCBI Taxonomy" id="1912936"/>
    <lineage>
        <taxon>Eukaryota</taxon>
        <taxon>Fungi</taxon>
        <taxon>Dikarya</taxon>
        <taxon>Basidiomycota</taxon>
        <taxon>Agaricomycotina</taxon>
        <taxon>Agaricomycetes</taxon>
        <taxon>Agaricomycetidae</taxon>
        <taxon>Boletales</taxon>
        <taxon>Suillineae</taxon>
        <taxon>Suillaceae</taxon>
        <taxon>Suillus</taxon>
    </lineage>
</organism>
<evidence type="ECO:0000313" key="2">
    <source>
        <dbReference type="EMBL" id="KAG2098272.1"/>
    </source>
</evidence>
<dbReference type="SUPFAM" id="SSF47823">
    <property type="entry name" value="lambda integrase-like, N-terminal domain"/>
    <property type="match status" value="1"/>
</dbReference>
<dbReference type="GeneID" id="64693960"/>
<reference evidence="2" key="1">
    <citation type="journal article" date="2020" name="New Phytol.">
        <title>Comparative genomics reveals dynamic genome evolution in host specialist ectomycorrhizal fungi.</title>
        <authorList>
            <person name="Lofgren L.A."/>
            <person name="Nguyen N.H."/>
            <person name="Vilgalys R."/>
            <person name="Ruytinx J."/>
            <person name="Liao H.L."/>
            <person name="Branco S."/>
            <person name="Kuo A."/>
            <person name="LaButti K."/>
            <person name="Lipzen A."/>
            <person name="Andreopoulos W."/>
            <person name="Pangilinan J."/>
            <person name="Riley R."/>
            <person name="Hundley H."/>
            <person name="Na H."/>
            <person name="Barry K."/>
            <person name="Grigoriev I.V."/>
            <person name="Stajich J.E."/>
            <person name="Kennedy P.G."/>
        </authorList>
    </citation>
    <scope>NUCLEOTIDE SEQUENCE</scope>
    <source>
        <strain evidence="2">FC423</strain>
    </source>
</reference>
<sequence length="188" mass="20502">PHCLARERLSKWTPSGNNARLSLSNTSDVPVSEEQLDCILEVMGSSWAQSTKETYGVGLLVFHVYCDSLKIPEDQHCPVSPTLLLAFLSSCAGSYSGSALANYTASLKAWHLLHGHPWIVNAKELKAIIDGAMVLVPESSKCSKREPFTIHILSIICSSINLSDHRDTAIFACITTTFYAIARAHSVT</sequence>
<evidence type="ECO:0000256" key="1">
    <source>
        <dbReference type="ARBA" id="ARBA00023125"/>
    </source>
</evidence>
<dbReference type="Proteomes" id="UP000823399">
    <property type="component" value="Unassembled WGS sequence"/>
</dbReference>
<comment type="caution">
    <text evidence="2">The sequence shown here is derived from an EMBL/GenBank/DDBJ whole genome shotgun (WGS) entry which is preliminary data.</text>
</comment>
<evidence type="ECO:0000313" key="3">
    <source>
        <dbReference type="Proteomes" id="UP000823399"/>
    </source>
</evidence>
<feature type="non-terminal residue" evidence="2">
    <location>
        <position position="1"/>
    </location>
</feature>